<evidence type="ECO:0000256" key="1">
    <source>
        <dbReference type="SAM" id="Phobius"/>
    </source>
</evidence>
<protein>
    <submittedName>
        <fullName evidence="2">Uncharacterized protein</fullName>
    </submittedName>
</protein>
<dbReference type="STRING" id="568860.SAMN05421811_127128"/>
<organism evidence="2 3">
    <name type="scientific">Nonomuraea wenchangensis</name>
    <dbReference type="NCBI Taxonomy" id="568860"/>
    <lineage>
        <taxon>Bacteria</taxon>
        <taxon>Bacillati</taxon>
        <taxon>Actinomycetota</taxon>
        <taxon>Actinomycetes</taxon>
        <taxon>Streptosporangiales</taxon>
        <taxon>Streptosporangiaceae</taxon>
        <taxon>Nonomuraea</taxon>
    </lineage>
</organism>
<keyword evidence="3" id="KW-1185">Reference proteome</keyword>
<evidence type="ECO:0000313" key="2">
    <source>
        <dbReference type="EMBL" id="SEU46716.1"/>
    </source>
</evidence>
<dbReference type="RefSeq" id="WP_091094096.1">
    <property type="nucleotide sequence ID" value="NZ_FOHX01000027.1"/>
</dbReference>
<sequence>MRLLMRVLPLVGWVAAAPLLGLAAGVTRADLLLVVPATALAVTLVAVTVRRRVSPFALAPTITATVLLAALTWGPITGGALCVTAALAADQAMSFLRRPRRRSTGPRRA</sequence>
<accession>A0A1I0LUC7</accession>
<dbReference type="AlphaFoldDB" id="A0A1I0LUC7"/>
<dbReference type="EMBL" id="FOHX01000027">
    <property type="protein sequence ID" value="SEU46716.1"/>
    <property type="molecule type" value="Genomic_DNA"/>
</dbReference>
<proteinExistence type="predicted"/>
<keyword evidence="1" id="KW-0812">Transmembrane</keyword>
<gene>
    <name evidence="2" type="ORF">SAMN05421811_127128</name>
</gene>
<feature type="transmembrane region" description="Helical" evidence="1">
    <location>
        <begin position="33"/>
        <end position="49"/>
    </location>
</feature>
<keyword evidence="1" id="KW-1133">Transmembrane helix</keyword>
<evidence type="ECO:0000313" key="3">
    <source>
        <dbReference type="Proteomes" id="UP000199361"/>
    </source>
</evidence>
<dbReference type="Proteomes" id="UP000199361">
    <property type="component" value="Unassembled WGS sequence"/>
</dbReference>
<keyword evidence="1" id="KW-0472">Membrane</keyword>
<reference evidence="2 3" key="1">
    <citation type="submission" date="2016-10" db="EMBL/GenBank/DDBJ databases">
        <authorList>
            <person name="de Groot N.N."/>
        </authorList>
    </citation>
    <scope>NUCLEOTIDE SEQUENCE [LARGE SCALE GENOMIC DNA]</scope>
    <source>
        <strain evidence="2 3">CGMCC 4.5598</strain>
    </source>
</reference>
<name>A0A1I0LUC7_9ACTN</name>